<keyword evidence="2" id="KW-0238">DNA-binding</keyword>
<feature type="domain" description="HTH crp-type" evidence="5">
    <location>
        <begin position="152"/>
        <end position="225"/>
    </location>
</feature>
<keyword evidence="3" id="KW-0804">Transcription</keyword>
<dbReference type="SUPFAM" id="SSF51206">
    <property type="entry name" value="cAMP-binding domain-like"/>
    <property type="match status" value="1"/>
</dbReference>
<dbReference type="GO" id="GO:0003700">
    <property type="term" value="F:DNA-binding transcription factor activity"/>
    <property type="evidence" value="ECO:0007669"/>
    <property type="project" value="TreeGrafter"/>
</dbReference>
<dbReference type="AlphaFoldDB" id="A0A1G5KAL0"/>
<dbReference type="GO" id="GO:0003677">
    <property type="term" value="F:DNA binding"/>
    <property type="evidence" value="ECO:0007669"/>
    <property type="project" value="UniProtKB-KW"/>
</dbReference>
<evidence type="ECO:0000259" key="4">
    <source>
        <dbReference type="PROSITE" id="PS50042"/>
    </source>
</evidence>
<dbReference type="PROSITE" id="PS50042">
    <property type="entry name" value="CNMP_BINDING_3"/>
    <property type="match status" value="1"/>
</dbReference>
<evidence type="ECO:0000313" key="6">
    <source>
        <dbReference type="EMBL" id="SCY96989.1"/>
    </source>
</evidence>
<dbReference type="GO" id="GO:0005829">
    <property type="term" value="C:cytosol"/>
    <property type="evidence" value="ECO:0007669"/>
    <property type="project" value="TreeGrafter"/>
</dbReference>
<reference evidence="6 7" key="1">
    <citation type="submission" date="2016-10" db="EMBL/GenBank/DDBJ databases">
        <authorList>
            <person name="de Groot N.N."/>
        </authorList>
    </citation>
    <scope>NUCLEOTIDE SEQUENCE [LARGE SCALE GENOMIC DNA]</scope>
    <source>
        <strain evidence="6 7">DSM 18978</strain>
    </source>
</reference>
<keyword evidence="1" id="KW-0805">Transcription regulation</keyword>
<dbReference type="InterPro" id="IPR050397">
    <property type="entry name" value="Env_Response_Regulators"/>
</dbReference>
<dbReference type="Pfam" id="PF00027">
    <property type="entry name" value="cNMP_binding"/>
    <property type="match status" value="1"/>
</dbReference>
<keyword evidence="6" id="KW-0808">Transferase</keyword>
<evidence type="ECO:0000313" key="7">
    <source>
        <dbReference type="Proteomes" id="UP000198636"/>
    </source>
</evidence>
<dbReference type="PROSITE" id="PS51063">
    <property type="entry name" value="HTH_CRP_2"/>
    <property type="match status" value="1"/>
</dbReference>
<protein>
    <submittedName>
        <fullName evidence="6">cAMP-binding domain of CRP or a regulatory subunit of cAMP-dependent protein kinases</fullName>
    </submittedName>
</protein>
<evidence type="ECO:0000256" key="2">
    <source>
        <dbReference type="ARBA" id="ARBA00023125"/>
    </source>
</evidence>
<keyword evidence="7" id="KW-1185">Reference proteome</keyword>
<keyword evidence="6" id="KW-0418">Kinase</keyword>
<dbReference type="Gene3D" id="2.60.120.10">
    <property type="entry name" value="Jelly Rolls"/>
    <property type="match status" value="1"/>
</dbReference>
<dbReference type="Gene3D" id="1.10.10.10">
    <property type="entry name" value="Winged helix-like DNA-binding domain superfamily/Winged helix DNA-binding domain"/>
    <property type="match status" value="1"/>
</dbReference>
<dbReference type="InterPro" id="IPR036390">
    <property type="entry name" value="WH_DNA-bd_sf"/>
</dbReference>
<dbReference type="OrthoDB" id="8254501at2"/>
<sequence>MDLSCIRGEYMYSNFFDDNRQSIMREFFINDISTLGTVKNFKKNELIDIKSENYVVIVLKGVISQSVISEKGHEKLLYVLRPGEIFGEMCFFCGGTDSIIAKGKTDGQMSIIIGDVLEKILKTQPEVYKYFMHSVTRKFRIVMLQLTNSVFNDALGKISDALLRLYSCADRDKTGRACINMALTHQELANNIGCSRITVTRCLNKLLDEKVISYEGKYIVINRPDILKQYIDTISCE</sequence>
<dbReference type="InterPro" id="IPR000595">
    <property type="entry name" value="cNMP-bd_dom"/>
</dbReference>
<evidence type="ECO:0000256" key="3">
    <source>
        <dbReference type="ARBA" id="ARBA00023163"/>
    </source>
</evidence>
<evidence type="ECO:0000259" key="5">
    <source>
        <dbReference type="PROSITE" id="PS51063"/>
    </source>
</evidence>
<gene>
    <name evidence="6" type="ORF">SAMN03080606_03313</name>
</gene>
<feature type="domain" description="Cyclic nucleotide-binding" evidence="4">
    <location>
        <begin position="53"/>
        <end position="138"/>
    </location>
</feature>
<dbReference type="InterPro" id="IPR018490">
    <property type="entry name" value="cNMP-bd_dom_sf"/>
</dbReference>
<dbReference type="InterPro" id="IPR012318">
    <property type="entry name" value="HTH_CRP"/>
</dbReference>
<dbReference type="EMBL" id="FMUS01000025">
    <property type="protein sequence ID" value="SCY96989.1"/>
    <property type="molecule type" value="Genomic_DNA"/>
</dbReference>
<dbReference type="PANTHER" id="PTHR24567">
    <property type="entry name" value="CRP FAMILY TRANSCRIPTIONAL REGULATORY PROTEIN"/>
    <property type="match status" value="1"/>
</dbReference>
<name>A0A1G5KAL0_9FIRM</name>
<dbReference type="STRING" id="1120976.SAMN03080606_03313"/>
<evidence type="ECO:0000256" key="1">
    <source>
        <dbReference type="ARBA" id="ARBA00023015"/>
    </source>
</evidence>
<dbReference type="InterPro" id="IPR014710">
    <property type="entry name" value="RmlC-like_jellyroll"/>
</dbReference>
<dbReference type="Proteomes" id="UP000198636">
    <property type="component" value="Unassembled WGS sequence"/>
</dbReference>
<proteinExistence type="predicted"/>
<dbReference type="PANTHER" id="PTHR24567:SF26">
    <property type="entry name" value="REGULATORY PROTEIN YEIL"/>
    <property type="match status" value="1"/>
</dbReference>
<accession>A0A1G5KAL0</accession>
<organism evidence="6 7">
    <name type="scientific">Alkaliphilus peptidifermentans DSM 18978</name>
    <dbReference type="NCBI Taxonomy" id="1120976"/>
    <lineage>
        <taxon>Bacteria</taxon>
        <taxon>Bacillati</taxon>
        <taxon>Bacillota</taxon>
        <taxon>Clostridia</taxon>
        <taxon>Peptostreptococcales</taxon>
        <taxon>Natronincolaceae</taxon>
        <taxon>Alkaliphilus</taxon>
    </lineage>
</organism>
<dbReference type="InterPro" id="IPR036388">
    <property type="entry name" value="WH-like_DNA-bd_sf"/>
</dbReference>
<dbReference type="SMART" id="SM00419">
    <property type="entry name" value="HTH_CRP"/>
    <property type="match status" value="1"/>
</dbReference>
<dbReference type="Pfam" id="PF13545">
    <property type="entry name" value="HTH_Crp_2"/>
    <property type="match status" value="1"/>
</dbReference>
<dbReference type="GO" id="GO:0016301">
    <property type="term" value="F:kinase activity"/>
    <property type="evidence" value="ECO:0007669"/>
    <property type="project" value="UniProtKB-KW"/>
</dbReference>
<dbReference type="SUPFAM" id="SSF46785">
    <property type="entry name" value="Winged helix' DNA-binding domain"/>
    <property type="match status" value="1"/>
</dbReference>
<dbReference type="CDD" id="cd00038">
    <property type="entry name" value="CAP_ED"/>
    <property type="match status" value="1"/>
</dbReference>